<dbReference type="PANTHER" id="PTHR11364:SF27">
    <property type="entry name" value="SULFURTRANSFERASE"/>
    <property type="match status" value="1"/>
</dbReference>
<dbReference type="AlphaFoldDB" id="A0A0D0UNQ6"/>
<evidence type="ECO:0000256" key="2">
    <source>
        <dbReference type="ARBA" id="ARBA00022737"/>
    </source>
</evidence>
<keyword evidence="2" id="KW-0677">Repeat</keyword>
<dbReference type="Gene3D" id="3.40.250.10">
    <property type="entry name" value="Rhodanese-like domain"/>
    <property type="match status" value="2"/>
</dbReference>
<dbReference type="SUPFAM" id="SSF52821">
    <property type="entry name" value="Rhodanese/Cell cycle control phosphatase"/>
    <property type="match status" value="2"/>
</dbReference>
<dbReference type="GO" id="GO:0005739">
    <property type="term" value="C:mitochondrion"/>
    <property type="evidence" value="ECO:0007669"/>
    <property type="project" value="TreeGrafter"/>
</dbReference>
<accession>A0A0D0UNQ6</accession>
<sequence>MRLPSIANHSLRTARGFATSTHLSVPLLLTPKQFNNLPKQTTLPLDATWHMPNSPRSALAEYLNGPRIPNALRFDLDEVAELSVDKNPMSLTHMLPSAERFKKELEKLGISKDTHVVLYDTIGVFSSPRALYTFKAFGHDKVSVLDGGLPRWIEEGNEVEMGEAGEIGSSEYPTVQGPKKDWVRSYEEIVSNSKKPLSDPTSEIVLDHRPAARFLGINPEPRPNLPSGHIPNSRSLPFTKYLVPASDKKPFTNYRPVSELKQALTEGLGGEAVWDDIVSRDKSIVFSCGSGMTAAIGWLANELIRESEGKAPKSALYDESWTGYALREDSKIARNGHYKP</sequence>
<organism evidence="4">
    <name type="scientific">Cryptococcus bacillisporus CA1280</name>
    <dbReference type="NCBI Taxonomy" id="1296109"/>
    <lineage>
        <taxon>Eukaryota</taxon>
        <taxon>Fungi</taxon>
        <taxon>Dikarya</taxon>
        <taxon>Basidiomycota</taxon>
        <taxon>Agaricomycotina</taxon>
        <taxon>Tremellomycetes</taxon>
        <taxon>Tremellales</taxon>
        <taxon>Cryptococcaceae</taxon>
        <taxon>Cryptococcus</taxon>
        <taxon>Cryptococcus gattii species complex</taxon>
    </lineage>
</organism>
<gene>
    <name evidence="4" type="ORF">I312_00880</name>
</gene>
<keyword evidence="1 4" id="KW-0808">Transferase</keyword>
<dbReference type="FunFam" id="3.40.250.10:FF:000064">
    <property type="entry name" value="Chromosome 1, whole genome shotgun sequence"/>
    <property type="match status" value="1"/>
</dbReference>
<evidence type="ECO:0000256" key="1">
    <source>
        <dbReference type="ARBA" id="ARBA00022679"/>
    </source>
</evidence>
<dbReference type="PANTHER" id="PTHR11364">
    <property type="entry name" value="THIOSULFATE SULFERTANSFERASE"/>
    <property type="match status" value="1"/>
</dbReference>
<dbReference type="SMART" id="SM00450">
    <property type="entry name" value="RHOD"/>
    <property type="match status" value="2"/>
</dbReference>
<dbReference type="Pfam" id="PF00581">
    <property type="entry name" value="Rhodanese"/>
    <property type="match status" value="2"/>
</dbReference>
<dbReference type="CDD" id="cd01448">
    <property type="entry name" value="TST_Repeat_1"/>
    <property type="match status" value="1"/>
</dbReference>
<evidence type="ECO:0000259" key="3">
    <source>
        <dbReference type="PROSITE" id="PS50206"/>
    </source>
</evidence>
<dbReference type="InterPro" id="IPR045078">
    <property type="entry name" value="TST/MPST-like"/>
</dbReference>
<dbReference type="EMBL" id="KN847974">
    <property type="protein sequence ID" value="KIR49788.1"/>
    <property type="molecule type" value="Genomic_DNA"/>
</dbReference>
<proteinExistence type="predicted"/>
<dbReference type="InterPro" id="IPR001763">
    <property type="entry name" value="Rhodanese-like_dom"/>
</dbReference>
<evidence type="ECO:0000313" key="4">
    <source>
        <dbReference type="EMBL" id="KIR49788.1"/>
    </source>
</evidence>
<protein>
    <submittedName>
        <fullName evidence="4">Thiosulfate/3-mercaptopyruvate sulfurtransferase</fullName>
    </submittedName>
</protein>
<dbReference type="HOGENOM" id="CLU_031618_3_1_1"/>
<dbReference type="GO" id="GO:0004792">
    <property type="term" value="F:thiosulfate-cyanide sulfurtransferase activity"/>
    <property type="evidence" value="ECO:0007669"/>
    <property type="project" value="TreeGrafter"/>
</dbReference>
<dbReference type="InterPro" id="IPR036873">
    <property type="entry name" value="Rhodanese-like_dom_sf"/>
</dbReference>
<reference evidence="4" key="1">
    <citation type="submission" date="2015-01" db="EMBL/GenBank/DDBJ databases">
        <title>The Genome Sequence of Cryptococcus gattii CA1280.</title>
        <authorList>
            <consortium name="The Broad Institute Genomics Platform"/>
            <person name="Cuomo C."/>
            <person name="Litvintseva A."/>
            <person name="Chen Y."/>
            <person name="Heitman J."/>
            <person name="Sun S."/>
            <person name="Springer D."/>
            <person name="Dromer F."/>
            <person name="Young S."/>
            <person name="Zeng Q."/>
            <person name="Gargeya S."/>
            <person name="Abouelleil A."/>
            <person name="Alvarado L."/>
            <person name="Chapman S.B."/>
            <person name="Gainer-Dewar J."/>
            <person name="Goldberg J."/>
            <person name="Griggs A."/>
            <person name="Gujja S."/>
            <person name="Hansen M."/>
            <person name="Howarth C."/>
            <person name="Imamovic A."/>
            <person name="Larimer J."/>
            <person name="Murphy C."/>
            <person name="Naylor J."/>
            <person name="Pearson M."/>
            <person name="Priest M."/>
            <person name="Roberts A."/>
            <person name="Saif S."/>
            <person name="Shea T."/>
            <person name="Sykes S."/>
            <person name="Wortman J."/>
            <person name="Nusbaum C."/>
            <person name="Birren B."/>
        </authorList>
    </citation>
    <scope>NUCLEOTIDE SEQUENCE [LARGE SCALE GENOMIC DNA]</scope>
    <source>
        <strain evidence="4">CA1280</strain>
    </source>
</reference>
<dbReference type="PROSITE" id="PS50206">
    <property type="entry name" value="RHODANESE_3"/>
    <property type="match status" value="2"/>
</dbReference>
<feature type="domain" description="Rhodanese" evidence="3">
    <location>
        <begin position="67"/>
        <end position="161"/>
    </location>
</feature>
<keyword evidence="4" id="KW-0670">Pyruvate</keyword>
<feature type="domain" description="Rhodanese" evidence="3">
    <location>
        <begin position="204"/>
        <end position="333"/>
    </location>
</feature>
<name>A0A0D0UNQ6_CRYGA</name>
<dbReference type="OrthoDB" id="270167at2759"/>